<name>A0ACC0W1F6_9STRA</name>
<evidence type="ECO:0000313" key="2">
    <source>
        <dbReference type="Proteomes" id="UP001163321"/>
    </source>
</evidence>
<protein>
    <submittedName>
        <fullName evidence="1">Uncharacterized protein</fullName>
    </submittedName>
</protein>
<dbReference type="EMBL" id="CM047584">
    <property type="protein sequence ID" value="KAI9911821.1"/>
    <property type="molecule type" value="Genomic_DNA"/>
</dbReference>
<evidence type="ECO:0000313" key="1">
    <source>
        <dbReference type="EMBL" id="KAI9911821.1"/>
    </source>
</evidence>
<proteinExistence type="predicted"/>
<sequence length="162" mass="17863">MKSPVAMRGKKRPSGRTNSISPKNVPLGKRRSFVSLALDVSDRTPDHEGRDSDIFVLGTSSSITLVGGTFLIGVLQVTSNHHLTVNTHCVLQRVLHIAASKLSSLRYRSRWPLLRRILLGVAASPHKHFIQFTLTHVLSKALTHACKIALGNEAFSFFVKVM</sequence>
<keyword evidence="2" id="KW-1185">Reference proteome</keyword>
<dbReference type="Proteomes" id="UP001163321">
    <property type="component" value="Chromosome 5"/>
</dbReference>
<reference evidence="1 2" key="1">
    <citation type="journal article" date="2022" name="bioRxiv">
        <title>The genome of the oomycete Peronosclerospora sorghi, a cosmopolitan pathogen of maize and sorghum, is inflated with dispersed pseudogenes.</title>
        <authorList>
            <person name="Fletcher K."/>
            <person name="Martin F."/>
            <person name="Isakeit T."/>
            <person name="Cavanaugh K."/>
            <person name="Magill C."/>
            <person name="Michelmore R."/>
        </authorList>
    </citation>
    <scope>NUCLEOTIDE SEQUENCE [LARGE SCALE GENOMIC DNA]</scope>
    <source>
        <strain evidence="1">P6</strain>
    </source>
</reference>
<comment type="caution">
    <text evidence="1">The sequence shown here is derived from an EMBL/GenBank/DDBJ whole genome shotgun (WGS) entry which is preliminary data.</text>
</comment>
<organism evidence="1 2">
    <name type="scientific">Peronosclerospora sorghi</name>
    <dbReference type="NCBI Taxonomy" id="230839"/>
    <lineage>
        <taxon>Eukaryota</taxon>
        <taxon>Sar</taxon>
        <taxon>Stramenopiles</taxon>
        <taxon>Oomycota</taxon>
        <taxon>Peronosporomycetes</taxon>
        <taxon>Peronosporales</taxon>
        <taxon>Peronosporaceae</taxon>
        <taxon>Peronosclerospora</taxon>
    </lineage>
</organism>
<gene>
    <name evidence="1" type="ORF">PsorP6_009872</name>
</gene>
<accession>A0ACC0W1F6</accession>